<dbReference type="EMBL" id="MTYJ01000016">
    <property type="protein sequence ID" value="OQV22712.1"/>
    <property type="molecule type" value="Genomic_DNA"/>
</dbReference>
<comment type="caution">
    <text evidence="1">The sequence shown here is derived from an EMBL/GenBank/DDBJ whole genome shotgun (WGS) entry which is preliminary data.</text>
</comment>
<organism evidence="1 2">
    <name type="scientific">Hypsibius exemplaris</name>
    <name type="common">Freshwater tardigrade</name>
    <dbReference type="NCBI Taxonomy" id="2072580"/>
    <lineage>
        <taxon>Eukaryota</taxon>
        <taxon>Metazoa</taxon>
        <taxon>Ecdysozoa</taxon>
        <taxon>Tardigrada</taxon>
        <taxon>Eutardigrada</taxon>
        <taxon>Parachela</taxon>
        <taxon>Hypsibioidea</taxon>
        <taxon>Hypsibiidae</taxon>
        <taxon>Hypsibius</taxon>
    </lineage>
</organism>
<proteinExistence type="predicted"/>
<name>A0A1W0X5W5_HYPEX</name>
<reference evidence="2" key="1">
    <citation type="submission" date="2017-01" db="EMBL/GenBank/DDBJ databases">
        <title>Comparative genomics of anhydrobiosis in the tardigrade Hypsibius dujardini.</title>
        <authorList>
            <person name="Yoshida Y."/>
            <person name="Koutsovoulos G."/>
            <person name="Laetsch D."/>
            <person name="Stevens L."/>
            <person name="Kumar S."/>
            <person name="Horikawa D."/>
            <person name="Ishino K."/>
            <person name="Komine S."/>
            <person name="Tomita M."/>
            <person name="Blaxter M."/>
            <person name="Arakawa K."/>
        </authorList>
    </citation>
    <scope>NUCLEOTIDE SEQUENCE [LARGE SCALE GENOMIC DNA]</scope>
    <source>
        <strain evidence="2">Z151</strain>
    </source>
</reference>
<keyword evidence="2" id="KW-1185">Reference proteome</keyword>
<dbReference type="AlphaFoldDB" id="A0A1W0X5W5"/>
<gene>
    <name evidence="1" type="ORF">BV898_03541</name>
</gene>
<evidence type="ECO:0000313" key="1">
    <source>
        <dbReference type="EMBL" id="OQV22712.1"/>
    </source>
</evidence>
<dbReference type="Proteomes" id="UP000192578">
    <property type="component" value="Unassembled WGS sequence"/>
</dbReference>
<evidence type="ECO:0000313" key="2">
    <source>
        <dbReference type="Proteomes" id="UP000192578"/>
    </source>
</evidence>
<evidence type="ECO:0008006" key="3">
    <source>
        <dbReference type="Google" id="ProtNLM"/>
    </source>
</evidence>
<protein>
    <recommendedName>
        <fullName evidence="3">Transposase Tc1-like domain-containing protein</fullName>
    </recommendedName>
</protein>
<accession>A0A1W0X5W5</accession>
<sequence>MGRKLNLRAVSNLIRKNINKKAGNDTALSLVKPRGSSKLHTLGLVDAIEKDLSGPNPLTPSASSLKYGVSATTIARVISQDLEGKVRKKCRVHALSNKQAKQRLDRGPRLLRYINGRKWKNVVTIDEA</sequence>